<accession>A0A1H8LZZ2</accession>
<evidence type="ECO:0000313" key="2">
    <source>
        <dbReference type="EMBL" id="SEO10446.1"/>
    </source>
</evidence>
<dbReference type="RefSeq" id="WP_091212164.1">
    <property type="nucleotide sequence ID" value="NZ_FOCL01000005.1"/>
</dbReference>
<dbReference type="Pfam" id="PF13351">
    <property type="entry name" value="DUF4099"/>
    <property type="match status" value="1"/>
</dbReference>
<evidence type="ECO:0000259" key="1">
    <source>
        <dbReference type="Pfam" id="PF13351"/>
    </source>
</evidence>
<organism evidence="2 3">
    <name type="scientific">Mucilaginibacter gossypiicola</name>
    <dbReference type="NCBI Taxonomy" id="551995"/>
    <lineage>
        <taxon>Bacteria</taxon>
        <taxon>Pseudomonadati</taxon>
        <taxon>Bacteroidota</taxon>
        <taxon>Sphingobacteriia</taxon>
        <taxon>Sphingobacteriales</taxon>
        <taxon>Sphingobacteriaceae</taxon>
        <taxon>Mucilaginibacter</taxon>
    </lineage>
</organism>
<reference evidence="3" key="1">
    <citation type="submission" date="2016-10" db="EMBL/GenBank/DDBJ databases">
        <authorList>
            <person name="Varghese N."/>
            <person name="Submissions S."/>
        </authorList>
    </citation>
    <scope>NUCLEOTIDE SEQUENCE [LARGE SCALE GENOMIC DNA]</scope>
    <source>
        <strain evidence="3">Gh-48</strain>
    </source>
</reference>
<protein>
    <recommendedName>
        <fullName evidence="1">DUF4099 domain-containing protein</fullName>
    </recommendedName>
</protein>
<feature type="domain" description="DUF4099" evidence="1">
    <location>
        <begin position="6"/>
        <end position="87"/>
    </location>
</feature>
<name>A0A1H8LZZ2_9SPHI</name>
<dbReference type="AlphaFoldDB" id="A0A1H8LZZ2"/>
<dbReference type="Proteomes" id="UP000198942">
    <property type="component" value="Unassembled WGS sequence"/>
</dbReference>
<evidence type="ECO:0000313" key="3">
    <source>
        <dbReference type="Proteomes" id="UP000198942"/>
    </source>
</evidence>
<proteinExistence type="predicted"/>
<dbReference type="OrthoDB" id="835269at2"/>
<dbReference type="EMBL" id="FOCL01000005">
    <property type="protein sequence ID" value="SEO10446.1"/>
    <property type="molecule type" value="Genomic_DNA"/>
</dbReference>
<dbReference type="STRING" id="551995.SAMN05192574_105318"/>
<keyword evidence="3" id="KW-1185">Reference proteome</keyword>
<sequence length="258" mass="28803">MDLIRFKQSDLPMKDLEILGLAAEGQLKLKHNDLQALLSGRRTSLLQLQNLRAENIKIKAMDAKISLTTGENGVTDLLIHPVYRKPATPDFLDDHEAALLEKGEVANLQKLVKDGKGNKQELLVEYDPETHEFVVSDSEKILAPDMVNGEFLTPAQKEKYRKGKEVEVADHTKFSYSAVDGKGIRSDKVALIASVLIDGGLSYVAYKGLNALFNKKRDPAEAEKLSPGYHQVVADMEAENPVPDNSHIRFDARRRVFR</sequence>
<dbReference type="InterPro" id="IPR025343">
    <property type="entry name" value="DUF4099"/>
</dbReference>
<gene>
    <name evidence="2" type="ORF">SAMN05192574_105318</name>
</gene>